<protein>
    <submittedName>
        <fullName evidence="1">Uncharacterized protein</fullName>
    </submittedName>
</protein>
<organism evidence="1">
    <name type="scientific">Arundo donax</name>
    <name type="common">Giant reed</name>
    <name type="synonym">Donax arundinaceus</name>
    <dbReference type="NCBI Taxonomy" id="35708"/>
    <lineage>
        <taxon>Eukaryota</taxon>
        <taxon>Viridiplantae</taxon>
        <taxon>Streptophyta</taxon>
        <taxon>Embryophyta</taxon>
        <taxon>Tracheophyta</taxon>
        <taxon>Spermatophyta</taxon>
        <taxon>Magnoliopsida</taxon>
        <taxon>Liliopsida</taxon>
        <taxon>Poales</taxon>
        <taxon>Poaceae</taxon>
        <taxon>PACMAD clade</taxon>
        <taxon>Arundinoideae</taxon>
        <taxon>Arundineae</taxon>
        <taxon>Arundo</taxon>
    </lineage>
</organism>
<name>A0A0A9G8M7_ARUDO</name>
<evidence type="ECO:0000313" key="1">
    <source>
        <dbReference type="EMBL" id="JAE19799.1"/>
    </source>
</evidence>
<accession>A0A0A9G8M7</accession>
<reference evidence="1" key="1">
    <citation type="submission" date="2014-09" db="EMBL/GenBank/DDBJ databases">
        <authorList>
            <person name="Magalhaes I.L.F."/>
            <person name="Oliveira U."/>
            <person name="Santos F.R."/>
            <person name="Vidigal T.H.D.A."/>
            <person name="Brescovit A.D."/>
            <person name="Santos A.J."/>
        </authorList>
    </citation>
    <scope>NUCLEOTIDE SEQUENCE</scope>
    <source>
        <tissue evidence="1">Shoot tissue taken approximately 20 cm above the soil surface</tissue>
    </source>
</reference>
<proteinExistence type="predicted"/>
<dbReference type="AlphaFoldDB" id="A0A0A9G8M7"/>
<sequence length="30" mass="3421">MTKLHTTFPQYRTSLSESHPVGCCLPCRNL</sequence>
<reference evidence="1" key="2">
    <citation type="journal article" date="2015" name="Data Brief">
        <title>Shoot transcriptome of the giant reed, Arundo donax.</title>
        <authorList>
            <person name="Barrero R.A."/>
            <person name="Guerrero F.D."/>
            <person name="Moolhuijzen P."/>
            <person name="Goolsby J.A."/>
            <person name="Tidwell J."/>
            <person name="Bellgard S.E."/>
            <person name="Bellgard M.I."/>
        </authorList>
    </citation>
    <scope>NUCLEOTIDE SEQUENCE</scope>
    <source>
        <tissue evidence="1">Shoot tissue taken approximately 20 cm above the soil surface</tissue>
    </source>
</reference>
<dbReference type="EMBL" id="GBRH01178097">
    <property type="protein sequence ID" value="JAE19799.1"/>
    <property type="molecule type" value="Transcribed_RNA"/>
</dbReference>